<dbReference type="GO" id="GO:0008195">
    <property type="term" value="F:phosphatidate phosphatase activity"/>
    <property type="evidence" value="ECO:0007669"/>
    <property type="project" value="InterPro"/>
</dbReference>
<dbReference type="InterPro" id="IPR052935">
    <property type="entry name" value="Mg2+_PAP"/>
</dbReference>
<name>A0A1E5RNF1_9ASCO</name>
<protein>
    <submittedName>
        <fullName evidence="3">Phosphatidate phosphatase APP1</fullName>
    </submittedName>
</protein>
<feature type="compositionally biased region" description="Basic and acidic residues" evidence="1">
    <location>
        <begin position="717"/>
        <end position="729"/>
    </location>
</feature>
<dbReference type="InterPro" id="IPR019236">
    <property type="entry name" value="APP1_cat"/>
</dbReference>
<sequence length="842" mass="95746">MYRKELFISKVIGFHKVISKGQRPLGKHHQLQSLYKQQNLPLFQTNINPCEAKNILVASHQIRSLSLKNFVNIVFTRLVKKYKYKLAKRNLTKQIKRQQKLEKTQQFETYLNSNKAIPRNPLSRKRTLFKKLFRSKPPLPAPLNNKASIMESNVSKRQRLFNMVKTTKDVYIPAVGSSLSNLKNGTSTSLKNYYDRNNNFAYSNKNLPYDLYGASDGSTVPEPLGTSNIKIITYSTYTHYNVYLKKYSTTIKGAVVMDGVMNRKNRLMYSLCKRMIRDPQVEHKAQAEDEIKRLTELDDLDSVATASTPASEKLLRHSESNTSTPLQNENFSSDEDSSSPSSFSPATSPKRYMSKSDFLSGNAVFNERISAFFSKGLPYINMDITVDGQKITDPIKTNAKGFFTYALVTDTTPRNVVFTISDSQPAGAFPHGSTKINSEVQIINYNQNGFAVISDVDDTIKHTGILENKRSIITNTFVHDDDQWSIPSMSTWYNNLKQTAKCDFFYVSNSPIQLYAPLKKFIFKHYPPGVIFLKEYASGGLINNLMSSSSNRKLETIKHIVSSFPQKKFLLIGDSGEHDLEAYLEVCKRFPSQTLAVYIRCSKGSMTDNNLNGESSIIQKFNNYIEKNCWKMERTKQEILPGSPYSVSPAKNLQAKAAPPLPPRPRAHVSFSNLEKEKNDNQTSIADTARQDGKFVNNSAIKTRTPPPVPPKRRELRSRPVERISRDNSHSSLGPAFSVYKNQEKQCFENVNASSAKIDSTAQELTSAADTVDDAYYTPSSQNDYGAYDQYFDKRMDNWRNRVMDACSTLNNIHQSEGFKIQFKFFQQDCLEESQRLLEKQK</sequence>
<dbReference type="Pfam" id="PF09949">
    <property type="entry name" value="APP1_cat"/>
    <property type="match status" value="1"/>
</dbReference>
<organism evidence="3 4">
    <name type="scientific">Hanseniaspora osmophila</name>
    <dbReference type="NCBI Taxonomy" id="56408"/>
    <lineage>
        <taxon>Eukaryota</taxon>
        <taxon>Fungi</taxon>
        <taxon>Dikarya</taxon>
        <taxon>Ascomycota</taxon>
        <taxon>Saccharomycotina</taxon>
        <taxon>Saccharomycetes</taxon>
        <taxon>Saccharomycodales</taxon>
        <taxon>Saccharomycodaceae</taxon>
        <taxon>Hanseniaspora</taxon>
    </lineage>
</organism>
<evidence type="ECO:0000256" key="1">
    <source>
        <dbReference type="SAM" id="MobiDB-lite"/>
    </source>
</evidence>
<dbReference type="PANTHER" id="PTHR28208:SF3">
    <property type="entry name" value="PHOSPHATIDATE PHOSPHATASE APP1"/>
    <property type="match status" value="1"/>
</dbReference>
<dbReference type="EMBL" id="LPNM01000005">
    <property type="protein sequence ID" value="OEJ88417.1"/>
    <property type="molecule type" value="Genomic_DNA"/>
</dbReference>
<dbReference type="AlphaFoldDB" id="A0A1E5RNF1"/>
<dbReference type="Proteomes" id="UP000095728">
    <property type="component" value="Unassembled WGS sequence"/>
</dbReference>
<dbReference type="InParanoid" id="A0A1E5RNF1"/>
<proteinExistence type="predicted"/>
<evidence type="ECO:0000313" key="4">
    <source>
        <dbReference type="Proteomes" id="UP000095728"/>
    </source>
</evidence>
<keyword evidence="4" id="KW-1185">Reference proteome</keyword>
<comment type="caution">
    <text evidence="3">The sequence shown here is derived from an EMBL/GenBank/DDBJ whole genome shotgun (WGS) entry which is preliminary data.</text>
</comment>
<feature type="region of interest" description="Disordered" evidence="1">
    <location>
        <begin position="302"/>
        <end position="349"/>
    </location>
</feature>
<dbReference type="STRING" id="56408.A0A1E5RNF1"/>
<feature type="region of interest" description="Disordered" evidence="1">
    <location>
        <begin position="674"/>
        <end position="735"/>
    </location>
</feature>
<dbReference type="GO" id="GO:0030479">
    <property type="term" value="C:actin cortical patch"/>
    <property type="evidence" value="ECO:0007669"/>
    <property type="project" value="TreeGrafter"/>
</dbReference>
<dbReference type="FunCoup" id="A0A1E5RNF1">
    <property type="interactions" value="77"/>
</dbReference>
<reference evidence="4" key="1">
    <citation type="journal article" date="2016" name="Genome Announc.">
        <title>Genome sequences of three species of Hanseniaspora isolated from spontaneous wine fermentations.</title>
        <authorList>
            <person name="Sternes P.R."/>
            <person name="Lee D."/>
            <person name="Kutyna D.R."/>
            <person name="Borneman A.R."/>
        </authorList>
    </citation>
    <scope>NUCLEOTIDE SEQUENCE [LARGE SCALE GENOMIC DNA]</scope>
    <source>
        <strain evidence="4">AWRI3579</strain>
    </source>
</reference>
<feature type="domain" description="Phosphatidate phosphatase APP1 catalytic" evidence="2">
    <location>
        <begin position="450"/>
        <end position="601"/>
    </location>
</feature>
<dbReference type="OrthoDB" id="3972932at2759"/>
<evidence type="ECO:0000313" key="3">
    <source>
        <dbReference type="EMBL" id="OEJ88417.1"/>
    </source>
</evidence>
<accession>A0A1E5RNF1</accession>
<dbReference type="PANTHER" id="PTHR28208">
    <property type="entry name" value="PHOSPHATIDATE PHOSPHATASE APP1"/>
    <property type="match status" value="1"/>
</dbReference>
<gene>
    <name evidence="3" type="ORF">AWRI3579_g683</name>
</gene>
<evidence type="ECO:0000259" key="2">
    <source>
        <dbReference type="Pfam" id="PF09949"/>
    </source>
</evidence>